<dbReference type="PANTHER" id="PTHR33281">
    <property type="entry name" value="UPF0187 PROTEIN YNEE"/>
    <property type="match status" value="1"/>
</dbReference>
<dbReference type="GO" id="GO:0005886">
    <property type="term" value="C:plasma membrane"/>
    <property type="evidence" value="ECO:0007669"/>
    <property type="project" value="UniProtKB-SubCell"/>
</dbReference>
<keyword evidence="8" id="KW-0732">Signal</keyword>
<dbReference type="AlphaFoldDB" id="A0AAD3CVK9"/>
<evidence type="ECO:0000313" key="10">
    <source>
        <dbReference type="Proteomes" id="UP001054902"/>
    </source>
</evidence>
<name>A0AAD3CVK9_9STRA</name>
<accession>A0AAD3CVK9</accession>
<evidence type="ECO:0000256" key="3">
    <source>
        <dbReference type="ARBA" id="ARBA00022475"/>
    </source>
</evidence>
<gene>
    <name evidence="9" type="ORF">CTEN210_09449</name>
</gene>
<evidence type="ECO:0000256" key="5">
    <source>
        <dbReference type="ARBA" id="ARBA00022989"/>
    </source>
</evidence>
<comment type="caution">
    <text evidence="9">The sequence shown here is derived from an EMBL/GenBank/DDBJ whole genome shotgun (WGS) entry which is preliminary data.</text>
</comment>
<evidence type="ECO:0000256" key="6">
    <source>
        <dbReference type="ARBA" id="ARBA00023065"/>
    </source>
</evidence>
<evidence type="ECO:0000256" key="8">
    <source>
        <dbReference type="SAM" id="SignalP"/>
    </source>
</evidence>
<sequence length="422" mass="47964">MNNFMNKTLLFVLLLQNGADTVNSFSFKPTSTVAARQKKTQIADSFVDDPILADMPSLEQIQQKISFTPSKQKKSKKGINRQSSKDWLHNIASIPRSTVLQEILSPVLTITAWSTLISVVHRTFQMSQIQSMNKIAMNMCISTSMHSFLVSSLGLLLVFRTNSAYQRFVEGRKIWENILSTSRNLTRLLSLYEPQIGSERVSRIRNTLAAFPYLLRHHIRPNCLDCAKTDVPRQYLLQIRNTHCDVLETRQEGDELYKELNQEPHFCTVDKRSMPWGLFAKTQLDNCANASNRPLWSCDQMAREVVSIPYSETFTSRERLTLLGNIDKLSNAIGQCERIHQTTVPVNYARHALRSLTFWLVTLPFALVKDSGLLTGPVTGIIAWVLFGIYQIGHAIEDPFQKTLRLSILCNAIKNDVLGYPN</sequence>
<evidence type="ECO:0000256" key="7">
    <source>
        <dbReference type="ARBA" id="ARBA00023136"/>
    </source>
</evidence>
<feature type="signal peptide" evidence="8">
    <location>
        <begin position="1"/>
        <end position="24"/>
    </location>
</feature>
<organism evidence="9 10">
    <name type="scientific">Chaetoceros tenuissimus</name>
    <dbReference type="NCBI Taxonomy" id="426638"/>
    <lineage>
        <taxon>Eukaryota</taxon>
        <taxon>Sar</taxon>
        <taxon>Stramenopiles</taxon>
        <taxon>Ochrophyta</taxon>
        <taxon>Bacillariophyta</taxon>
        <taxon>Coscinodiscophyceae</taxon>
        <taxon>Chaetocerotophycidae</taxon>
        <taxon>Chaetocerotales</taxon>
        <taxon>Chaetocerotaceae</taxon>
        <taxon>Chaetoceros</taxon>
    </lineage>
</organism>
<dbReference type="PANTHER" id="PTHR33281:SF19">
    <property type="entry name" value="VOLTAGE-DEPENDENT ANION CHANNEL-FORMING PROTEIN YNEE"/>
    <property type="match status" value="1"/>
</dbReference>
<evidence type="ECO:0000256" key="2">
    <source>
        <dbReference type="ARBA" id="ARBA00022448"/>
    </source>
</evidence>
<dbReference type="EMBL" id="BLLK01000046">
    <property type="protein sequence ID" value="GFH52973.1"/>
    <property type="molecule type" value="Genomic_DNA"/>
</dbReference>
<comment type="subcellular location">
    <subcellularLocation>
        <location evidence="1">Cell membrane</location>
        <topology evidence="1">Multi-pass membrane protein</topology>
    </subcellularLocation>
</comment>
<evidence type="ECO:0000256" key="1">
    <source>
        <dbReference type="ARBA" id="ARBA00004651"/>
    </source>
</evidence>
<evidence type="ECO:0000256" key="4">
    <source>
        <dbReference type="ARBA" id="ARBA00022692"/>
    </source>
</evidence>
<feature type="chain" id="PRO_5042006694" evidence="8">
    <location>
        <begin position="25"/>
        <end position="422"/>
    </location>
</feature>
<keyword evidence="2" id="KW-0813">Transport</keyword>
<dbReference type="Proteomes" id="UP001054902">
    <property type="component" value="Unassembled WGS sequence"/>
</dbReference>
<keyword evidence="4" id="KW-0812">Transmembrane</keyword>
<reference evidence="9 10" key="1">
    <citation type="journal article" date="2021" name="Sci. Rep.">
        <title>The genome of the diatom Chaetoceros tenuissimus carries an ancient integrated fragment of an extant virus.</title>
        <authorList>
            <person name="Hongo Y."/>
            <person name="Kimura K."/>
            <person name="Takaki Y."/>
            <person name="Yoshida Y."/>
            <person name="Baba S."/>
            <person name="Kobayashi G."/>
            <person name="Nagasaki K."/>
            <person name="Hano T."/>
            <person name="Tomaru Y."/>
        </authorList>
    </citation>
    <scope>NUCLEOTIDE SEQUENCE [LARGE SCALE GENOMIC DNA]</scope>
    <source>
        <strain evidence="9 10">NIES-3715</strain>
    </source>
</reference>
<proteinExistence type="predicted"/>
<dbReference type="Pfam" id="PF25539">
    <property type="entry name" value="Bestrophin_2"/>
    <property type="match status" value="1"/>
</dbReference>
<keyword evidence="7" id="KW-0472">Membrane</keyword>
<keyword evidence="10" id="KW-1185">Reference proteome</keyword>
<keyword evidence="5" id="KW-1133">Transmembrane helix</keyword>
<protein>
    <submittedName>
        <fullName evidence="9">Uncharacterized protein</fullName>
    </submittedName>
</protein>
<evidence type="ECO:0000313" key="9">
    <source>
        <dbReference type="EMBL" id="GFH52973.1"/>
    </source>
</evidence>
<keyword evidence="3" id="KW-1003">Cell membrane</keyword>
<dbReference type="GO" id="GO:0005254">
    <property type="term" value="F:chloride channel activity"/>
    <property type="evidence" value="ECO:0007669"/>
    <property type="project" value="InterPro"/>
</dbReference>
<dbReference type="InterPro" id="IPR044669">
    <property type="entry name" value="YneE/VCCN1/2-like"/>
</dbReference>
<keyword evidence="6" id="KW-0406">Ion transport</keyword>